<feature type="chain" id="PRO_5046969343" description="Calcium uniporter protein C-terminal domain-containing protein" evidence="3">
    <location>
        <begin position="32"/>
        <end position="897"/>
    </location>
</feature>
<keyword evidence="3" id="KW-0732">Signal</keyword>
<keyword evidence="6" id="KW-1185">Reference proteome</keyword>
<feature type="transmembrane region" description="Helical" evidence="2">
    <location>
        <begin position="772"/>
        <end position="791"/>
    </location>
</feature>
<dbReference type="PROSITE" id="PS51257">
    <property type="entry name" value="PROKAR_LIPOPROTEIN"/>
    <property type="match status" value="1"/>
</dbReference>
<dbReference type="PANTHER" id="PTHR35464:SF1">
    <property type="entry name" value="OS06G0115200 PROTEIN"/>
    <property type="match status" value="1"/>
</dbReference>
<feature type="region of interest" description="Disordered" evidence="1">
    <location>
        <begin position="507"/>
        <end position="526"/>
    </location>
</feature>
<keyword evidence="2" id="KW-1133">Transmembrane helix</keyword>
<feature type="signal peptide" evidence="3">
    <location>
        <begin position="1"/>
        <end position="31"/>
    </location>
</feature>
<dbReference type="Pfam" id="PF04678">
    <property type="entry name" value="MCU"/>
    <property type="match status" value="1"/>
</dbReference>
<keyword evidence="2" id="KW-0812">Transmembrane</keyword>
<protein>
    <recommendedName>
        <fullName evidence="4">Calcium uniporter protein C-terminal domain-containing protein</fullName>
    </recommendedName>
</protein>
<evidence type="ECO:0000256" key="3">
    <source>
        <dbReference type="SAM" id="SignalP"/>
    </source>
</evidence>
<evidence type="ECO:0000313" key="5">
    <source>
        <dbReference type="EMBL" id="KAG5380115.1"/>
    </source>
</evidence>
<comment type="caution">
    <text evidence="5">The sequence shown here is derived from an EMBL/GenBank/DDBJ whole genome shotgun (WGS) entry which is preliminary data.</text>
</comment>
<feature type="compositionally biased region" description="Polar residues" evidence="1">
    <location>
        <begin position="549"/>
        <end position="566"/>
    </location>
</feature>
<feature type="region of interest" description="Disordered" evidence="1">
    <location>
        <begin position="534"/>
        <end position="566"/>
    </location>
</feature>
<dbReference type="Proteomes" id="UP000823674">
    <property type="component" value="Chromosome A07"/>
</dbReference>
<proteinExistence type="predicted"/>
<reference evidence="5 6" key="1">
    <citation type="submission" date="2021-03" db="EMBL/GenBank/DDBJ databases">
        <authorList>
            <person name="King G.J."/>
            <person name="Bancroft I."/>
            <person name="Baten A."/>
            <person name="Bloomfield J."/>
            <person name="Borpatragohain P."/>
            <person name="He Z."/>
            <person name="Irish N."/>
            <person name="Irwin J."/>
            <person name="Liu K."/>
            <person name="Mauleon R.P."/>
            <person name="Moore J."/>
            <person name="Morris R."/>
            <person name="Ostergaard L."/>
            <person name="Wang B."/>
            <person name="Wells R."/>
        </authorList>
    </citation>
    <scope>NUCLEOTIDE SEQUENCE [LARGE SCALE GENOMIC DNA]</scope>
    <source>
        <strain evidence="5">R-o-18</strain>
        <tissue evidence="5">Leaf</tissue>
    </source>
</reference>
<feature type="compositionally biased region" description="Basic and acidic residues" evidence="1">
    <location>
        <begin position="517"/>
        <end position="526"/>
    </location>
</feature>
<accession>A0ABQ7L0K4</accession>
<dbReference type="InterPro" id="IPR036322">
    <property type="entry name" value="WD40_repeat_dom_sf"/>
</dbReference>
<name>A0ABQ7L0K4_BRACM</name>
<evidence type="ECO:0000313" key="6">
    <source>
        <dbReference type="Proteomes" id="UP000823674"/>
    </source>
</evidence>
<feature type="transmembrane region" description="Helical" evidence="2">
    <location>
        <begin position="470"/>
        <end position="490"/>
    </location>
</feature>
<dbReference type="SUPFAM" id="SSF50978">
    <property type="entry name" value="WD40 repeat-like"/>
    <property type="match status" value="1"/>
</dbReference>
<dbReference type="EMBL" id="JADBGQ010000009">
    <property type="protein sequence ID" value="KAG5380115.1"/>
    <property type="molecule type" value="Genomic_DNA"/>
</dbReference>
<dbReference type="InterPro" id="IPR045288">
    <property type="entry name" value="At1g75140-like"/>
</dbReference>
<dbReference type="InterPro" id="IPR006769">
    <property type="entry name" value="MCU_C"/>
</dbReference>
<organism evidence="5 6">
    <name type="scientific">Brassica rapa subsp. trilocularis</name>
    <dbReference type="NCBI Taxonomy" id="1813537"/>
    <lineage>
        <taxon>Eukaryota</taxon>
        <taxon>Viridiplantae</taxon>
        <taxon>Streptophyta</taxon>
        <taxon>Embryophyta</taxon>
        <taxon>Tracheophyta</taxon>
        <taxon>Spermatophyta</taxon>
        <taxon>Magnoliopsida</taxon>
        <taxon>eudicotyledons</taxon>
        <taxon>Gunneridae</taxon>
        <taxon>Pentapetalae</taxon>
        <taxon>rosids</taxon>
        <taxon>malvids</taxon>
        <taxon>Brassicales</taxon>
        <taxon>Brassicaceae</taxon>
        <taxon>Brassiceae</taxon>
        <taxon>Brassica</taxon>
    </lineage>
</organism>
<evidence type="ECO:0000256" key="1">
    <source>
        <dbReference type="SAM" id="MobiDB-lite"/>
    </source>
</evidence>
<dbReference type="PANTHER" id="PTHR35464">
    <property type="entry name" value="OS06G0115200 PROTEIN"/>
    <property type="match status" value="1"/>
</dbReference>
<feature type="domain" description="Calcium uniporter protein C-terminal" evidence="4">
    <location>
        <begin position="700"/>
        <end position="857"/>
    </location>
</feature>
<keyword evidence="2" id="KW-0472">Membrane</keyword>
<evidence type="ECO:0000259" key="4">
    <source>
        <dbReference type="Pfam" id="PF04678"/>
    </source>
</evidence>
<sequence length="897" mass="100065">MAGLQKGKSFLFCLSFFVSCSLLFLSPIVTASESDPPPYEHSDASPGVVTVSESDRQGVALHRLEELVRNLTEVVARLDAKLSETSSKEENEMSSNGVKEKAKKAFSVTKYSPFWSERFEFTSAVKLNSEATCINVLPFKDHEGLSKYFAVGDSSGNLYVFLRNGDVLVEFFTSCDSPITAMVSYMSVYKNESFVVTGHQSGAVLLHRLREGSVGDDLSSAVMESVGKFDVTEDGLEVTLLEVHHVGRVRYILATDITGKLTVFTENRTVHGSVTPTSRPLVFLKQRLLFLTETGAGSLDLRSMKIRESDCEGLNSSLARTYVFDASERSKAYGFTSEGEVIHVLLLGDVTNFKCRVRSKKKVQIQEPVALQAIKGYLVLLSEEKVFVYNVSTQHYVRTTGPRLLFPAALEDLKSTFLTHQSKTSPQNFKVTTPLIASDREKLLVMSLGEGYVATYKSKLQSSKGELNTMLWSNPVFFFLLFLFGAWHFFAKKKESLTAWGPDDPFTSSSSASFSEPSRRNNDDLMDLRRRYVSPSRYPPGAAAGTYRSVASNDPTTRGSVDSTNYRATGQGMKYRGVTGLDSSGGGGFGNRRESLFGNNNKALDNEKMWSAVGALRRTAASKSCPIRSSWLGGGGGGYRCLTVEPTEEITITEAKKLMRLVNVDEMKKKLGCMGNDETVSYTKLIEASQGFGIARSLHEAHAFARILDDAGVILIFRDKVYLHPDKVVELIRKAVPLGLNPEDDPAKVEFDKLRRMKEEIDVLAHKQVRKILWCGLGYSVVQIGLFFRLTFWEFSWDVMEPITFFTTATGIIVGYGYFLMTSRDPTYQDFMKRLFLSRQRKLLKSRKFDVERFKELEKKSKMTSCSSYHSCHANAAIRKCVGVDLDLEDSLHSRSD</sequence>
<evidence type="ECO:0000256" key="2">
    <source>
        <dbReference type="SAM" id="Phobius"/>
    </source>
</evidence>
<gene>
    <name evidence="5" type="primary">A07p035680.1_BraROA</name>
    <name evidence="5" type="ORF">IGI04_027957</name>
</gene>
<feature type="transmembrane region" description="Helical" evidence="2">
    <location>
        <begin position="803"/>
        <end position="821"/>
    </location>
</feature>